<dbReference type="Gramene" id="TKV99297">
    <property type="protein sequence ID" value="TKV99297"/>
    <property type="gene ID" value="SEVIR_8G033732v2"/>
</dbReference>
<evidence type="ECO:0000313" key="3">
    <source>
        <dbReference type="Proteomes" id="UP000298652"/>
    </source>
</evidence>
<dbReference type="EMBL" id="CM016559">
    <property type="protein sequence ID" value="TKV99298.1"/>
    <property type="molecule type" value="Genomic_DNA"/>
</dbReference>
<feature type="signal peptide" evidence="1">
    <location>
        <begin position="1"/>
        <end position="25"/>
    </location>
</feature>
<feature type="chain" id="PRO_5036359736" evidence="1">
    <location>
        <begin position="26"/>
        <end position="70"/>
    </location>
</feature>
<sequence length="70" mass="8084">MLKLPPTIRLCPNYLVLLLSSCIFGHSMVTKENVQSSSQLKLWLVFFHYHISSVEIRIPIVRSISKIPIF</sequence>
<dbReference type="PROSITE" id="PS51257">
    <property type="entry name" value="PROKAR_LIPOPROTEIN"/>
    <property type="match status" value="1"/>
</dbReference>
<protein>
    <submittedName>
        <fullName evidence="2">Uncharacterized protein</fullName>
    </submittedName>
</protein>
<organism evidence="2 3">
    <name type="scientific">Setaria viridis</name>
    <name type="common">Green bristlegrass</name>
    <name type="synonym">Setaria italica subsp. viridis</name>
    <dbReference type="NCBI Taxonomy" id="4556"/>
    <lineage>
        <taxon>Eukaryota</taxon>
        <taxon>Viridiplantae</taxon>
        <taxon>Streptophyta</taxon>
        <taxon>Embryophyta</taxon>
        <taxon>Tracheophyta</taxon>
        <taxon>Spermatophyta</taxon>
        <taxon>Magnoliopsida</taxon>
        <taxon>Liliopsida</taxon>
        <taxon>Poales</taxon>
        <taxon>Poaceae</taxon>
        <taxon>PACMAD clade</taxon>
        <taxon>Panicoideae</taxon>
        <taxon>Panicodae</taxon>
        <taxon>Paniceae</taxon>
        <taxon>Cenchrinae</taxon>
        <taxon>Setaria</taxon>
    </lineage>
</organism>
<name>A0A4U6TFH1_SETVI</name>
<accession>A0A4U6TFH1</accession>
<dbReference type="EMBL" id="CM016559">
    <property type="protein sequence ID" value="TKV99297.1"/>
    <property type="molecule type" value="Genomic_DNA"/>
</dbReference>
<proteinExistence type="predicted"/>
<keyword evidence="3" id="KW-1185">Reference proteome</keyword>
<evidence type="ECO:0000256" key="1">
    <source>
        <dbReference type="SAM" id="SignalP"/>
    </source>
</evidence>
<evidence type="ECO:0000313" key="2">
    <source>
        <dbReference type="EMBL" id="TKV99298.1"/>
    </source>
</evidence>
<gene>
    <name evidence="2" type="ORF">SEVIR_8G033732v2</name>
</gene>
<keyword evidence="1" id="KW-0732">Signal</keyword>
<dbReference type="AlphaFoldDB" id="A0A4U6TFH1"/>
<dbReference type="Gramene" id="TKV99298">
    <property type="protein sequence ID" value="TKV99298"/>
    <property type="gene ID" value="SEVIR_8G033732v2"/>
</dbReference>
<dbReference type="Proteomes" id="UP000298652">
    <property type="component" value="Chromosome 8"/>
</dbReference>
<reference evidence="2 3" key="1">
    <citation type="submission" date="2019-03" db="EMBL/GenBank/DDBJ databases">
        <title>WGS assembly of Setaria viridis.</title>
        <authorList>
            <person name="Huang P."/>
            <person name="Jenkins J."/>
            <person name="Grimwood J."/>
            <person name="Barry K."/>
            <person name="Healey A."/>
            <person name="Mamidi S."/>
            <person name="Sreedasyam A."/>
            <person name="Shu S."/>
            <person name="Feldman M."/>
            <person name="Wu J."/>
            <person name="Yu Y."/>
            <person name="Chen C."/>
            <person name="Johnson J."/>
            <person name="Rokhsar D."/>
            <person name="Baxter I."/>
            <person name="Schmutz J."/>
            <person name="Brutnell T."/>
            <person name="Kellogg E."/>
        </authorList>
    </citation>
    <scope>NUCLEOTIDE SEQUENCE [LARGE SCALE GENOMIC DNA]</scope>
    <source>
        <strain evidence="3">cv. A10</strain>
    </source>
</reference>